<sequence>MCEKFEDRALRCDELAKLKIQHVDDLRNKHLVSINDTKNDVPRQFMIGELFCAKAKIYEIAHAAGAQINPQPSPSLSTNDCSPESITTRIDNQSTYVGINFKNFFNQFEINDKDLVKIDELDQPDIPDRSEIPSFTTTNNEKILATHNRQSTKHTHFKKKPPVRIFSKKLEYEPPGIQSEIIKTAIHHDGSKRTKSFPTNLSMDKNSSNVYANCIFHGNIMKNFHCSCDQKK</sequence>
<dbReference type="EMBL" id="JAQQBS010000001">
    <property type="protein sequence ID" value="KAK0176958.1"/>
    <property type="molecule type" value="Genomic_DNA"/>
</dbReference>
<evidence type="ECO:0000313" key="1">
    <source>
        <dbReference type="EMBL" id="KAK0176958.1"/>
    </source>
</evidence>
<dbReference type="AlphaFoldDB" id="A0AA39FWE1"/>
<proteinExistence type="predicted"/>
<dbReference type="Proteomes" id="UP001168990">
    <property type="component" value="Unassembled WGS sequence"/>
</dbReference>
<accession>A0AA39FWE1</accession>
<evidence type="ECO:0000313" key="2">
    <source>
        <dbReference type="Proteomes" id="UP001168990"/>
    </source>
</evidence>
<gene>
    <name evidence="1" type="ORF">PV328_001056</name>
</gene>
<keyword evidence="2" id="KW-1185">Reference proteome</keyword>
<comment type="caution">
    <text evidence="1">The sequence shown here is derived from an EMBL/GenBank/DDBJ whole genome shotgun (WGS) entry which is preliminary data.</text>
</comment>
<protein>
    <submittedName>
        <fullName evidence="1">Uncharacterized protein</fullName>
    </submittedName>
</protein>
<organism evidence="1 2">
    <name type="scientific">Microctonus aethiopoides</name>
    <dbReference type="NCBI Taxonomy" id="144406"/>
    <lineage>
        <taxon>Eukaryota</taxon>
        <taxon>Metazoa</taxon>
        <taxon>Ecdysozoa</taxon>
        <taxon>Arthropoda</taxon>
        <taxon>Hexapoda</taxon>
        <taxon>Insecta</taxon>
        <taxon>Pterygota</taxon>
        <taxon>Neoptera</taxon>
        <taxon>Endopterygota</taxon>
        <taxon>Hymenoptera</taxon>
        <taxon>Apocrita</taxon>
        <taxon>Ichneumonoidea</taxon>
        <taxon>Braconidae</taxon>
        <taxon>Euphorinae</taxon>
        <taxon>Microctonus</taxon>
    </lineage>
</organism>
<reference evidence="1" key="2">
    <citation type="submission" date="2023-03" db="EMBL/GenBank/DDBJ databases">
        <authorList>
            <person name="Inwood S.N."/>
            <person name="Skelly J.G."/>
            <person name="Guhlin J."/>
            <person name="Harrop T.W.R."/>
            <person name="Goldson S.G."/>
            <person name="Dearden P.K."/>
        </authorList>
    </citation>
    <scope>NUCLEOTIDE SEQUENCE</scope>
    <source>
        <strain evidence="1">Irish</strain>
        <tissue evidence="1">Whole body</tissue>
    </source>
</reference>
<reference evidence="1" key="1">
    <citation type="journal article" date="2023" name="bioRxiv">
        <title>Scaffold-level genome assemblies of two parasitoid biocontrol wasps reveal the parthenogenesis mechanism and an associated novel virus.</title>
        <authorList>
            <person name="Inwood S."/>
            <person name="Skelly J."/>
            <person name="Guhlin J."/>
            <person name="Harrop T."/>
            <person name="Goldson S."/>
            <person name="Dearden P."/>
        </authorList>
    </citation>
    <scope>NUCLEOTIDE SEQUENCE</scope>
    <source>
        <strain evidence="1">Irish</strain>
        <tissue evidence="1">Whole body</tissue>
    </source>
</reference>
<name>A0AA39FWE1_9HYME</name>